<dbReference type="SUPFAM" id="SSF49870">
    <property type="entry name" value="Osmotin, thaumatin-like protein"/>
    <property type="match status" value="1"/>
</dbReference>
<reference evidence="2" key="1">
    <citation type="journal article" date="2007" name="J. Biotechnol.">
        <title>Characterization of a hydroxyl-radical-producing glycoprotein and its presumptive genes from the white-rot basidiomycete Phanerochaete chrysosporium.</title>
        <authorList>
            <person name="Tanaka H."/>
            <person name="Yoshida G."/>
            <person name="Baba Y."/>
            <person name="Matsumura K."/>
            <person name="Wasada H."/>
            <person name="Murata J."/>
            <person name="Agawa M."/>
            <person name="Itakura S."/>
            <person name="Enoki A."/>
        </authorList>
    </citation>
    <scope>NUCLEOTIDE SEQUENCE</scope>
</reference>
<gene>
    <name evidence="2" type="primary">glp-2</name>
</gene>
<dbReference type="EMBL" id="AB236890">
    <property type="protein sequence ID" value="BAF46901.1"/>
    <property type="molecule type" value="Genomic_DNA"/>
</dbReference>
<feature type="signal peptide" evidence="1">
    <location>
        <begin position="1"/>
        <end position="22"/>
    </location>
</feature>
<evidence type="ECO:0000256" key="1">
    <source>
        <dbReference type="SAM" id="SignalP"/>
    </source>
</evidence>
<evidence type="ECO:0000313" key="2">
    <source>
        <dbReference type="EMBL" id="BAF46901.1"/>
    </source>
</evidence>
<proteinExistence type="predicted"/>
<dbReference type="InterPro" id="IPR037176">
    <property type="entry name" value="Osmotin/thaumatin-like_sf"/>
</dbReference>
<keyword evidence="1" id="KW-0732">Signal</keyword>
<organism evidence="2">
    <name type="scientific">Phanerodontia chrysosporium</name>
    <name type="common">White-rot fungus</name>
    <name type="synonym">Sporotrichum pruinosum</name>
    <dbReference type="NCBI Taxonomy" id="2822231"/>
    <lineage>
        <taxon>Eukaryota</taxon>
        <taxon>Fungi</taxon>
        <taxon>Dikarya</taxon>
        <taxon>Basidiomycota</taxon>
        <taxon>Agaricomycotina</taxon>
        <taxon>Agaricomycetes</taxon>
        <taxon>Polyporales</taxon>
        <taxon>Phanerochaetaceae</taxon>
        <taxon>Phanerodontia</taxon>
    </lineage>
</organism>
<dbReference type="VEuPathDB" id="FungiDB:AGR57_2780"/>
<accession>A2V6B4</accession>
<name>A2V6B4_PHACH</name>
<sequence>MADIRMITLLIASAVLLVGVSAETHTVSFANNCGFGTPLLMAGGQTLSHGEPVTINGPLVAAIAFLQTGNCGTNGEDCTLVETTLINPTSPGSGSSTDISLISPHAFSVTSGFGYYGGCDGAGADCTFNGCPTAFYQSDDTGVQVACQDNDVNLVITFCS</sequence>
<feature type="chain" id="PRO_5002647487" evidence="1">
    <location>
        <begin position="23"/>
        <end position="160"/>
    </location>
</feature>
<protein>
    <submittedName>
        <fullName evidence="2">Glycopeptide</fullName>
    </submittedName>
</protein>
<dbReference type="AlphaFoldDB" id="A2V6B4"/>